<dbReference type="InterPro" id="IPR003607">
    <property type="entry name" value="HD/PDEase_dom"/>
</dbReference>
<dbReference type="InterPro" id="IPR011624">
    <property type="entry name" value="Metal-dep_PHydrolase_7TM_extra"/>
</dbReference>
<keyword evidence="1" id="KW-0812">Transmembrane</keyword>
<dbReference type="RefSeq" id="WP_004096695.1">
    <property type="nucleotide sequence ID" value="NZ_AFGF01000121.1"/>
</dbReference>
<dbReference type="Pfam" id="PF07697">
    <property type="entry name" value="7TMR-HDED"/>
    <property type="match status" value="1"/>
</dbReference>
<keyword evidence="3" id="KW-0378">Hydrolase</keyword>
<accession>F7NKX8</accession>
<protein>
    <submittedName>
        <fullName evidence="3">7TM receptor with intracellular metal dependent phosphohydrolase</fullName>
    </submittedName>
</protein>
<dbReference type="InterPro" id="IPR011621">
    <property type="entry name" value="Metal-dep_PHydrolase_7TM_intra"/>
</dbReference>
<keyword evidence="4" id="KW-1185">Reference proteome</keyword>
<dbReference type="NCBIfam" id="TIGR00277">
    <property type="entry name" value="HDIG"/>
    <property type="match status" value="1"/>
</dbReference>
<feature type="transmembrane region" description="Helical" evidence="1">
    <location>
        <begin position="392"/>
        <end position="413"/>
    </location>
</feature>
<keyword evidence="3" id="KW-0675">Receptor</keyword>
<dbReference type="AlphaFoldDB" id="F7NKX8"/>
<dbReference type="InterPro" id="IPR006675">
    <property type="entry name" value="HDIG_dom"/>
</dbReference>
<dbReference type="Gene3D" id="1.10.3210.10">
    <property type="entry name" value="Hypothetical protein af1432"/>
    <property type="match status" value="1"/>
</dbReference>
<dbReference type="Proteomes" id="UP000003240">
    <property type="component" value="Unassembled WGS sequence"/>
</dbReference>
<evidence type="ECO:0000313" key="4">
    <source>
        <dbReference type="Proteomes" id="UP000003240"/>
    </source>
</evidence>
<feature type="domain" description="HD/PDEase" evidence="2">
    <location>
        <begin position="475"/>
        <end position="632"/>
    </location>
</feature>
<reference evidence="3 4" key="1">
    <citation type="journal article" date="2011" name="EMBO J.">
        <title>Structural diversity of bacterial flagellar motors.</title>
        <authorList>
            <person name="Chen S."/>
            <person name="Beeby M."/>
            <person name="Murphy G.E."/>
            <person name="Leadbetter J.R."/>
            <person name="Hendrixson D.R."/>
            <person name="Briegel A."/>
            <person name="Li Z."/>
            <person name="Shi J."/>
            <person name="Tocheva E.I."/>
            <person name="Muller A."/>
            <person name="Dobro M.J."/>
            <person name="Jensen G.J."/>
        </authorList>
    </citation>
    <scope>NUCLEOTIDE SEQUENCE [LARGE SCALE GENOMIC DNA]</scope>
    <source>
        <strain evidence="3 4">DSM 6540</strain>
    </source>
</reference>
<evidence type="ECO:0000256" key="1">
    <source>
        <dbReference type="SAM" id="Phobius"/>
    </source>
</evidence>
<dbReference type="SMART" id="SM00471">
    <property type="entry name" value="HDc"/>
    <property type="match status" value="1"/>
</dbReference>
<feature type="transmembrane region" description="Helical" evidence="1">
    <location>
        <begin position="425"/>
        <end position="446"/>
    </location>
</feature>
<dbReference type="InterPro" id="IPR052722">
    <property type="entry name" value="PgpH_phosphodiesterase"/>
</dbReference>
<feature type="transmembrane region" description="Helical" evidence="1">
    <location>
        <begin position="271"/>
        <end position="291"/>
    </location>
</feature>
<dbReference type="STRING" id="1009370.ALO_13734"/>
<evidence type="ECO:0000259" key="2">
    <source>
        <dbReference type="SMART" id="SM00471"/>
    </source>
</evidence>
<dbReference type="SUPFAM" id="SSF109604">
    <property type="entry name" value="HD-domain/PDEase-like"/>
    <property type="match status" value="1"/>
</dbReference>
<comment type="caution">
    <text evidence="3">The sequence shown here is derived from an EMBL/GenBank/DDBJ whole genome shotgun (WGS) entry which is preliminary data.</text>
</comment>
<dbReference type="CDD" id="cd00077">
    <property type="entry name" value="HDc"/>
    <property type="match status" value="1"/>
</dbReference>
<evidence type="ECO:0000313" key="3">
    <source>
        <dbReference type="EMBL" id="EGO63321.1"/>
    </source>
</evidence>
<dbReference type="OrthoDB" id="9806952at2"/>
<dbReference type="PANTHER" id="PTHR36442:SF1">
    <property type="entry name" value="CYCLIC-DI-AMP PHOSPHODIESTERASE PGPH"/>
    <property type="match status" value="1"/>
</dbReference>
<keyword evidence="1" id="KW-0472">Membrane</keyword>
<dbReference type="GO" id="GO:0016787">
    <property type="term" value="F:hydrolase activity"/>
    <property type="evidence" value="ECO:0007669"/>
    <property type="project" value="UniProtKB-KW"/>
</dbReference>
<gene>
    <name evidence="3" type="ORF">ALO_13734</name>
</gene>
<dbReference type="PANTHER" id="PTHR36442">
    <property type="entry name" value="CYCLIC-DI-AMP PHOSPHODIESTERASE PGPH"/>
    <property type="match status" value="1"/>
</dbReference>
<keyword evidence="1" id="KW-1133">Transmembrane helix</keyword>
<feature type="transmembrane region" description="Helical" evidence="1">
    <location>
        <begin position="303"/>
        <end position="324"/>
    </location>
</feature>
<sequence length="702" mass="77336">MNLNLEKIPAVSNLLQIPAVRRGLAGSVFFCLFVMVLSADLITEKVSVDIGQVSERDIVASRTMSYVNPAKTQKLETEVLAGVSAVYDLDVSVIARQEETVTAVYRVVREQTGEAGLTLAQKTESILARIPVPLPRTLAADLAQLSHGDLDGTEPAVKNLLRQYLQRGIRDNEIEIIRKQIPAEVGQLGLASKEEAVVAGMTQNLLQPNFIFNERETDKRKKAALASVEPVRETVKKGQVLVRKGDVVTAEQIQIMEELGLHQGELQLSRIAGLAVLVLVLITLLVFYFYQFANPVYQSEAKLLLIGLISWVTLLLVKVAHYYSDFAAPIAVGGVLTALLVNPRVGLIISVALSVLFGVIADQDLRVVTFALMGSVAGVFSVSRFTAHGYSLARAGFWIAGINCLIIIATGCIEQIDSALVLREAAKGVFSGIAAAVIATGLLPYLENTFHITTPIKLLDIAKPNHPLLQRLLLEAPGTYHHSILVGNLAETAADVIGADPVVARVGAYYHDIGKIKRPYFFVENQTDPENPHDKIAPTLSTLIITSHVKDGLDLCREHKLPQVIADMIQQHHGTSLVSYFYKLATENEHSECIVEEDFRYEGPRPQTKEVALVMLADVCEAAVRSLAKPNVNRIEATVRKMIRERLHDGQLDDCNLTLHDLQTIGDVFIRVLSSMFHKRIEYPDMKELEKRKKNGNNHKQF</sequence>
<feature type="transmembrane region" description="Helical" evidence="1">
    <location>
        <begin position="330"/>
        <end position="360"/>
    </location>
</feature>
<organism evidence="3 4">
    <name type="scientific">Acetonema longum DSM 6540</name>
    <dbReference type="NCBI Taxonomy" id="1009370"/>
    <lineage>
        <taxon>Bacteria</taxon>
        <taxon>Bacillati</taxon>
        <taxon>Bacillota</taxon>
        <taxon>Negativicutes</taxon>
        <taxon>Acetonemataceae</taxon>
        <taxon>Acetonema</taxon>
    </lineage>
</organism>
<proteinExistence type="predicted"/>
<dbReference type="Pfam" id="PF07698">
    <property type="entry name" value="7TM-7TMR_HD"/>
    <property type="match status" value="1"/>
</dbReference>
<name>F7NKX8_9FIRM</name>
<feature type="transmembrane region" description="Helical" evidence="1">
    <location>
        <begin position="367"/>
        <end position="386"/>
    </location>
</feature>
<dbReference type="EMBL" id="AFGF01000121">
    <property type="protein sequence ID" value="EGO63321.1"/>
    <property type="molecule type" value="Genomic_DNA"/>
</dbReference>
<dbReference type="eggNOG" id="COG1480">
    <property type="taxonomic scope" value="Bacteria"/>
</dbReference>
<dbReference type="Pfam" id="PF01966">
    <property type="entry name" value="HD"/>
    <property type="match status" value="1"/>
</dbReference>
<dbReference type="InterPro" id="IPR006674">
    <property type="entry name" value="HD_domain"/>
</dbReference>